<evidence type="ECO:0000313" key="2">
    <source>
        <dbReference type="EMBL" id="MBD7996327.1"/>
    </source>
</evidence>
<evidence type="ECO:0000313" key="3">
    <source>
        <dbReference type="Proteomes" id="UP000609874"/>
    </source>
</evidence>
<keyword evidence="1" id="KW-0175">Coiled coil</keyword>
<feature type="coiled-coil region" evidence="1">
    <location>
        <begin position="244"/>
        <end position="272"/>
    </location>
</feature>
<dbReference type="Proteomes" id="UP000609874">
    <property type="component" value="Unassembled WGS sequence"/>
</dbReference>
<proteinExistence type="predicted"/>
<name>A0ABR8UUT7_9MICC</name>
<organism evidence="2 3">
    <name type="scientific">Arthrobacter gallicola</name>
    <dbReference type="NCBI Taxonomy" id="2762225"/>
    <lineage>
        <taxon>Bacteria</taxon>
        <taxon>Bacillati</taxon>
        <taxon>Actinomycetota</taxon>
        <taxon>Actinomycetes</taxon>
        <taxon>Micrococcales</taxon>
        <taxon>Micrococcaceae</taxon>
        <taxon>Arthrobacter</taxon>
    </lineage>
</organism>
<dbReference type="RefSeq" id="WP_191808609.1">
    <property type="nucleotide sequence ID" value="NZ_JACSQD010000006.1"/>
</dbReference>
<protein>
    <recommendedName>
        <fullName evidence="4">YkuD domain-containing protein</fullName>
    </recommendedName>
</protein>
<dbReference type="EMBL" id="JACSQD010000006">
    <property type="protein sequence ID" value="MBD7996327.1"/>
    <property type="molecule type" value="Genomic_DNA"/>
</dbReference>
<gene>
    <name evidence="2" type="ORF">H9639_13565</name>
</gene>
<comment type="caution">
    <text evidence="2">The sequence shown here is derived from an EMBL/GenBank/DDBJ whole genome shotgun (WGS) entry which is preliminary data.</text>
</comment>
<accession>A0ABR8UUT7</accession>
<reference evidence="2 3" key="1">
    <citation type="submission" date="2020-08" db="EMBL/GenBank/DDBJ databases">
        <title>A Genomic Blueprint of the Chicken Gut Microbiome.</title>
        <authorList>
            <person name="Gilroy R."/>
            <person name="Ravi A."/>
            <person name="Getino M."/>
            <person name="Pursley I."/>
            <person name="Horton D.L."/>
            <person name="Alikhan N.-F."/>
            <person name="Baker D."/>
            <person name="Gharbi K."/>
            <person name="Hall N."/>
            <person name="Watson M."/>
            <person name="Adriaenssens E.M."/>
            <person name="Foster-Nyarko E."/>
            <person name="Jarju S."/>
            <person name="Secka A."/>
            <person name="Antonio M."/>
            <person name="Oren A."/>
            <person name="Chaudhuri R."/>
            <person name="La Ragione R.M."/>
            <person name="Hildebrand F."/>
            <person name="Pallen M.J."/>
        </authorList>
    </citation>
    <scope>NUCLEOTIDE SEQUENCE [LARGE SCALE GENOMIC DNA]</scope>
    <source>
        <strain evidence="2 3">Sa2CUA1</strain>
    </source>
</reference>
<dbReference type="PANTHER" id="PTHR38589">
    <property type="entry name" value="BLR0621 PROTEIN"/>
    <property type="match status" value="1"/>
</dbReference>
<dbReference type="PANTHER" id="PTHR38589:SF1">
    <property type="entry name" value="BLR0621 PROTEIN"/>
    <property type="match status" value="1"/>
</dbReference>
<evidence type="ECO:0000256" key="1">
    <source>
        <dbReference type="SAM" id="Coils"/>
    </source>
</evidence>
<sequence>MTTTATAGAAATAPAAVPSPTAAAISGVSPNPCARLAADEVKFDVGTADRVTFATARAYGESEVLITGCVADGDGGYEQEWQATGFAGRSGFAPAGRMWENTLYSPTGTFTVTEALGRKNPGTELAYYTVNESSRWGGEKGPTYNQYFEGTGGPADENLWRYMNSGLYEQAAVINWNRPPDMPVTQGASFAIFLHAGNAKTWGCISTDLATVTTFLRSAVPGDRMVMGIQDDVFIASTARSDAAAAAREAAKQAAEERAVEERAAAKAAAAREAEAADPHWEPYAVAGFSVALFAAYLVAKLRSSRAERAERAEAAEREAQVPQ</sequence>
<keyword evidence="3" id="KW-1185">Reference proteome</keyword>
<evidence type="ECO:0008006" key="4">
    <source>
        <dbReference type="Google" id="ProtNLM"/>
    </source>
</evidence>